<evidence type="ECO:0000256" key="1">
    <source>
        <dbReference type="SAM" id="MobiDB-lite"/>
    </source>
</evidence>
<evidence type="ECO:0000256" key="2">
    <source>
        <dbReference type="SAM" id="Phobius"/>
    </source>
</evidence>
<keyword evidence="2" id="KW-0812">Transmembrane</keyword>
<keyword evidence="2" id="KW-1133">Transmembrane helix</keyword>
<reference evidence="4" key="1">
    <citation type="journal article" date="2019" name="Int. J. Syst. Evol. Microbiol.">
        <title>The Global Catalogue of Microorganisms (GCM) 10K type strain sequencing project: providing services to taxonomists for standard genome sequencing and annotation.</title>
        <authorList>
            <consortium name="The Broad Institute Genomics Platform"/>
            <consortium name="The Broad Institute Genome Sequencing Center for Infectious Disease"/>
            <person name="Wu L."/>
            <person name="Ma J."/>
        </authorList>
    </citation>
    <scope>NUCLEOTIDE SEQUENCE [LARGE SCALE GENOMIC DNA]</scope>
    <source>
        <strain evidence="4">JCM 15614</strain>
    </source>
</reference>
<gene>
    <name evidence="3" type="ORF">GCM10010531_08210</name>
</gene>
<evidence type="ECO:0000313" key="3">
    <source>
        <dbReference type="EMBL" id="GAA3159200.1"/>
    </source>
</evidence>
<dbReference type="RefSeq" id="WP_344687291.1">
    <property type="nucleotide sequence ID" value="NZ_BAAAVV010000002.1"/>
</dbReference>
<keyword evidence="4" id="KW-1185">Reference proteome</keyword>
<keyword evidence="2" id="KW-0472">Membrane</keyword>
<comment type="caution">
    <text evidence="3">The sequence shown here is derived from an EMBL/GenBank/DDBJ whole genome shotgun (WGS) entry which is preliminary data.</text>
</comment>
<feature type="region of interest" description="Disordered" evidence="1">
    <location>
        <begin position="1"/>
        <end position="23"/>
    </location>
</feature>
<name>A0ABP6NVE0_9ACTN</name>
<feature type="transmembrane region" description="Helical" evidence="2">
    <location>
        <begin position="92"/>
        <end position="114"/>
    </location>
</feature>
<protein>
    <submittedName>
        <fullName evidence="3">Uncharacterized protein</fullName>
    </submittedName>
</protein>
<organism evidence="3 4">
    <name type="scientific">Blastococcus jejuensis</name>
    <dbReference type="NCBI Taxonomy" id="351224"/>
    <lineage>
        <taxon>Bacteria</taxon>
        <taxon>Bacillati</taxon>
        <taxon>Actinomycetota</taxon>
        <taxon>Actinomycetes</taxon>
        <taxon>Geodermatophilales</taxon>
        <taxon>Geodermatophilaceae</taxon>
        <taxon>Blastococcus</taxon>
    </lineage>
</organism>
<feature type="transmembrane region" description="Helical" evidence="2">
    <location>
        <begin position="199"/>
        <end position="220"/>
    </location>
</feature>
<dbReference type="Proteomes" id="UP001499924">
    <property type="component" value="Unassembled WGS sequence"/>
</dbReference>
<evidence type="ECO:0000313" key="4">
    <source>
        <dbReference type="Proteomes" id="UP001499924"/>
    </source>
</evidence>
<sequence>MTVATDETAEPETASGSQEWENPFSLDDHYKGYAKDYIKELLTNIRETETALRRSLLIVVTLGFVFALSFSNVTAGLTFFSLRLDDVGPLLAVIPLVTAYQFGNIAGIVYVLYLTEGKFELALKAAYPRLAENDWANALYPANMVLHGPADRLDAVTGDDGVNAEVLLIVMRFVLLVLGPAAVTVAEVLFYGATVGWGTWSFIAVAVMALGLMLPGVIWLRLWATRSRL</sequence>
<dbReference type="EMBL" id="BAAAVV010000002">
    <property type="protein sequence ID" value="GAA3159200.1"/>
    <property type="molecule type" value="Genomic_DNA"/>
</dbReference>
<accession>A0ABP6NVE0</accession>
<feature type="transmembrane region" description="Helical" evidence="2">
    <location>
        <begin position="56"/>
        <end position="80"/>
    </location>
</feature>
<proteinExistence type="predicted"/>
<feature type="transmembrane region" description="Helical" evidence="2">
    <location>
        <begin position="173"/>
        <end position="193"/>
    </location>
</feature>